<keyword evidence="2" id="KW-0378">Hydrolase</keyword>
<dbReference type="RefSeq" id="WP_330932072.1">
    <property type="nucleotide sequence ID" value="NZ_CP119075.1"/>
</dbReference>
<organism evidence="5 6">
    <name type="scientific">Synoicihabitans lomoniglobus</name>
    <dbReference type="NCBI Taxonomy" id="2909285"/>
    <lineage>
        <taxon>Bacteria</taxon>
        <taxon>Pseudomonadati</taxon>
        <taxon>Verrucomicrobiota</taxon>
        <taxon>Opitutia</taxon>
        <taxon>Opitutales</taxon>
        <taxon>Opitutaceae</taxon>
        <taxon>Synoicihabitans</taxon>
    </lineage>
</organism>
<reference evidence="5" key="1">
    <citation type="submission" date="2023-03" db="EMBL/GenBank/DDBJ databases">
        <title>Lomoglobus Profundus gen. nov., sp. nov., a novel member of the phylum Verrucomicrobia, isolated from deep-marine sediment of South China Sea.</title>
        <authorList>
            <person name="Ahmad T."/>
            <person name="Ishaq S.E."/>
            <person name="Wang F."/>
        </authorList>
    </citation>
    <scope>NUCLEOTIDE SEQUENCE</scope>
    <source>
        <strain evidence="5">LMO-M01</strain>
    </source>
</reference>
<sequence>MRKSAWPPHVVAYREQTPRRVDPKRPWSELAFVSLDAETTGFDPEKDRLLSIGLVPVADGRIDVAGRRNWLVRQTDVPNNEAVKIHGIAPGESALGQPETEVLTELLAALTGKIIVGHHIGFDAAMIGTATRRAFGSRLRNPLLDTAALTSRHVDAFHKTGYVNQKPPGLDEICSHAGLPIVGRHTATGDAFTTAQLFLWLCGRIRVRHGRELRAGDLFKA</sequence>
<protein>
    <submittedName>
        <fullName evidence="5">3'-5' exonuclease</fullName>
    </submittedName>
</protein>
<evidence type="ECO:0000313" key="5">
    <source>
        <dbReference type="EMBL" id="WED63838.1"/>
    </source>
</evidence>
<feature type="domain" description="Exonuclease" evidence="4">
    <location>
        <begin position="31"/>
        <end position="207"/>
    </location>
</feature>
<evidence type="ECO:0000313" key="6">
    <source>
        <dbReference type="Proteomes" id="UP001218638"/>
    </source>
</evidence>
<dbReference type="SUPFAM" id="SSF53098">
    <property type="entry name" value="Ribonuclease H-like"/>
    <property type="match status" value="1"/>
</dbReference>
<evidence type="ECO:0000256" key="3">
    <source>
        <dbReference type="ARBA" id="ARBA00022839"/>
    </source>
</evidence>
<dbReference type="GO" id="GO:0003676">
    <property type="term" value="F:nucleic acid binding"/>
    <property type="evidence" value="ECO:0007669"/>
    <property type="project" value="InterPro"/>
</dbReference>
<accession>A0AAE9ZYX5</accession>
<dbReference type="EMBL" id="CP119075">
    <property type="protein sequence ID" value="WED63838.1"/>
    <property type="molecule type" value="Genomic_DNA"/>
</dbReference>
<dbReference type="KEGG" id="slom:PXH66_15985"/>
<dbReference type="GO" id="GO:0005829">
    <property type="term" value="C:cytosol"/>
    <property type="evidence" value="ECO:0007669"/>
    <property type="project" value="TreeGrafter"/>
</dbReference>
<dbReference type="CDD" id="cd06127">
    <property type="entry name" value="DEDDh"/>
    <property type="match status" value="1"/>
</dbReference>
<name>A0AAE9ZYX5_9BACT</name>
<evidence type="ECO:0000259" key="4">
    <source>
        <dbReference type="SMART" id="SM00479"/>
    </source>
</evidence>
<dbReference type="InterPro" id="IPR013520">
    <property type="entry name" value="Ribonucl_H"/>
</dbReference>
<keyword evidence="1" id="KW-0540">Nuclease</keyword>
<dbReference type="Pfam" id="PF00929">
    <property type="entry name" value="RNase_T"/>
    <property type="match status" value="1"/>
</dbReference>
<dbReference type="Gene3D" id="3.30.420.10">
    <property type="entry name" value="Ribonuclease H-like superfamily/Ribonuclease H"/>
    <property type="match status" value="1"/>
</dbReference>
<keyword evidence="3 5" id="KW-0269">Exonuclease</keyword>
<dbReference type="InterPro" id="IPR012337">
    <property type="entry name" value="RNaseH-like_sf"/>
</dbReference>
<dbReference type="GO" id="GO:0006259">
    <property type="term" value="P:DNA metabolic process"/>
    <property type="evidence" value="ECO:0007669"/>
    <property type="project" value="UniProtKB-ARBA"/>
</dbReference>
<dbReference type="GO" id="GO:0008408">
    <property type="term" value="F:3'-5' exonuclease activity"/>
    <property type="evidence" value="ECO:0007669"/>
    <property type="project" value="TreeGrafter"/>
</dbReference>
<dbReference type="Proteomes" id="UP001218638">
    <property type="component" value="Chromosome"/>
</dbReference>
<proteinExistence type="predicted"/>
<evidence type="ECO:0000256" key="2">
    <source>
        <dbReference type="ARBA" id="ARBA00022801"/>
    </source>
</evidence>
<dbReference type="AlphaFoldDB" id="A0AAE9ZYX5"/>
<keyword evidence="6" id="KW-1185">Reference proteome</keyword>
<gene>
    <name evidence="5" type="ORF">PXH66_15985</name>
</gene>
<dbReference type="SMART" id="SM00479">
    <property type="entry name" value="EXOIII"/>
    <property type="match status" value="1"/>
</dbReference>
<dbReference type="PANTHER" id="PTHR30231">
    <property type="entry name" value="DNA POLYMERASE III SUBUNIT EPSILON"/>
    <property type="match status" value="1"/>
</dbReference>
<dbReference type="PANTHER" id="PTHR30231:SF4">
    <property type="entry name" value="PROTEIN NEN2"/>
    <property type="match status" value="1"/>
</dbReference>
<dbReference type="InterPro" id="IPR036397">
    <property type="entry name" value="RNaseH_sf"/>
</dbReference>
<evidence type="ECO:0000256" key="1">
    <source>
        <dbReference type="ARBA" id="ARBA00022722"/>
    </source>
</evidence>